<protein>
    <recommendedName>
        <fullName evidence="3">C3H1-type domain-containing protein</fullName>
    </recommendedName>
</protein>
<evidence type="ECO:0000256" key="2">
    <source>
        <dbReference type="SAM" id="Coils"/>
    </source>
</evidence>
<sequence>MASRQVFLKDLKVADLKKELQESSGSLEKNLEEKLLENATQMQQKLQETSGNLKESLEQKLIENSTNLEQKLLGNINSLEQKITDNSSWLQKQMDGKFGEIENKLVTVEEEFQNKFLEMEKKFATLSLGSGEQQQMVNASLKSPGSNRLSKPELSSPVEISKIRMKPPQFDGKSSWVNYLRQFEAAARANGWSLAEKATALTLALRGDATDILQTLSLEEQDDYHQLVKHLEMRYGQSHLEHVYHSQLKNRYQKSNESLQEFEADIARLVRLAYSSTPENVMERLAVQPFLDGLRDTETRQALTLARPSKLVDALARALEFEAAKQSCRGQAKVRKMEEDVEEGTCNEAEIRRVVEGMLEKRQIRCWNCDTGATRTIIRPDIVGTAARITPTSWRLRTATGDPATIRGETNITIVIGNVSFEHRALVAEIEDELILGMDIMNTKGFELDFKNNVLKINGEEIVLHRKTEETIRVVLAEDTAVPERSEMILDAHLDGNPCVGNIMMFEPRSHDGEKEDQKPTWEEVSRYSPTVKSYWAQWNSLVLSDGLLKRVLEKSDGTEERKQLIVPRNRVPEVLEEIHNGSTGGHLGVTKTLGKVRERFYWVNCTTDVKEWCKKCVGASNRMKETYDINANDGRYQPGNQVWLYNTQRCRGLSPKLQSSWEGPYEVVTRINDVVYRIQKLPRGKPRVVHFNRLAPFAGSNDEQAEARVRHVSPPDSELSFEEFMLLHSNGQKARYGVTREEPRDLFQTPADFCLAHCVAADLRMSRGIALTFKKAFGQLEELRRQRPEVGRVLQITAAEQEKERSVFYLVTKQLSHHKPTYQTVWDTLVELRDVLLSQSISSLAIPKIASGLDGLDWRVIRSMLEVLFRFTGIEILVCCYNPRRSLNEKTVDCFFYQTSRCKNGSFCRYRHGPEDDTIRDEMSLRRGQCYERWASPLLPASMIQPTARR</sequence>
<dbReference type="SUPFAM" id="SSF50630">
    <property type="entry name" value="Acid proteases"/>
    <property type="match status" value="1"/>
</dbReference>
<keyword evidence="1" id="KW-0863">Zinc-finger</keyword>
<dbReference type="InterPro" id="IPR043472">
    <property type="entry name" value="Macro_dom-like"/>
</dbReference>
<dbReference type="InterPro" id="IPR041588">
    <property type="entry name" value="Integrase_H2C2"/>
</dbReference>
<dbReference type="InterPro" id="IPR054465">
    <property type="entry name" value="Integrase_p58-like_C"/>
</dbReference>
<feature type="zinc finger region" description="C3H1-type" evidence="1">
    <location>
        <begin position="889"/>
        <end position="916"/>
    </location>
</feature>
<dbReference type="PANTHER" id="PTHR45823">
    <property type="entry name" value="T-SNARE COILED-COIL HOMOLOGY DOMAIN-CONTAINING PROTEIN"/>
    <property type="match status" value="1"/>
</dbReference>
<dbReference type="SUPFAM" id="SSF52949">
    <property type="entry name" value="Macro domain-like"/>
    <property type="match status" value="1"/>
</dbReference>
<keyword evidence="5" id="KW-1185">Reference proteome</keyword>
<dbReference type="Gene3D" id="2.30.30.850">
    <property type="match status" value="1"/>
</dbReference>
<dbReference type="Gene3D" id="2.40.70.10">
    <property type="entry name" value="Acid Proteases"/>
    <property type="match status" value="1"/>
</dbReference>
<dbReference type="InterPro" id="IPR021109">
    <property type="entry name" value="Peptidase_aspartic_dom_sf"/>
</dbReference>
<dbReference type="Gene3D" id="4.10.1000.10">
    <property type="entry name" value="Zinc finger, CCCH-type"/>
    <property type="match status" value="1"/>
</dbReference>
<evidence type="ECO:0000259" key="3">
    <source>
        <dbReference type="PROSITE" id="PS50103"/>
    </source>
</evidence>
<keyword evidence="1" id="KW-0479">Metal-binding</keyword>
<name>A0AAV8ZD76_9CUCU</name>
<dbReference type="PANTHER" id="PTHR45823:SF1">
    <property type="entry name" value="T-SNARE COILED-COIL HOMOLOGY DOMAIN-CONTAINING PROTEIN"/>
    <property type="match status" value="1"/>
</dbReference>
<keyword evidence="2" id="KW-0175">Coiled coil</keyword>
<evidence type="ECO:0000313" key="5">
    <source>
        <dbReference type="Proteomes" id="UP001162162"/>
    </source>
</evidence>
<dbReference type="CDD" id="cd02901">
    <property type="entry name" value="Macro_Poa1p-like"/>
    <property type="match status" value="1"/>
</dbReference>
<dbReference type="Pfam" id="PF17921">
    <property type="entry name" value="Integrase_H2C2"/>
    <property type="match status" value="1"/>
</dbReference>
<dbReference type="Gene3D" id="1.20.120.20">
    <property type="entry name" value="Apolipoprotein"/>
    <property type="match status" value="1"/>
</dbReference>
<dbReference type="FunFam" id="1.10.340.70:FF:000001">
    <property type="entry name" value="Retrovirus-related Pol polyprotein from transposon gypsy-like Protein"/>
    <property type="match status" value="1"/>
</dbReference>
<accession>A0AAV8ZD76</accession>
<keyword evidence="1" id="KW-0862">Zinc</keyword>
<dbReference type="EMBL" id="JAPWTK010000003">
    <property type="protein sequence ID" value="KAJ8962307.1"/>
    <property type="molecule type" value="Genomic_DNA"/>
</dbReference>
<dbReference type="SMART" id="SM00356">
    <property type="entry name" value="ZnF_C3H1"/>
    <property type="match status" value="1"/>
</dbReference>
<feature type="coiled-coil region" evidence="2">
    <location>
        <begin position="245"/>
        <end position="272"/>
    </location>
</feature>
<organism evidence="4 5">
    <name type="scientific">Aromia moschata</name>
    <dbReference type="NCBI Taxonomy" id="1265417"/>
    <lineage>
        <taxon>Eukaryota</taxon>
        <taxon>Metazoa</taxon>
        <taxon>Ecdysozoa</taxon>
        <taxon>Arthropoda</taxon>
        <taxon>Hexapoda</taxon>
        <taxon>Insecta</taxon>
        <taxon>Pterygota</taxon>
        <taxon>Neoptera</taxon>
        <taxon>Endopterygota</taxon>
        <taxon>Coleoptera</taxon>
        <taxon>Polyphaga</taxon>
        <taxon>Cucujiformia</taxon>
        <taxon>Chrysomeloidea</taxon>
        <taxon>Cerambycidae</taxon>
        <taxon>Cerambycinae</taxon>
        <taxon>Callichromatini</taxon>
        <taxon>Aromia</taxon>
    </lineage>
</organism>
<dbReference type="Pfam" id="PF22938">
    <property type="entry name" value="Integrase_p58_C"/>
    <property type="match status" value="1"/>
</dbReference>
<evidence type="ECO:0000256" key="1">
    <source>
        <dbReference type="PROSITE-ProRule" id="PRU00723"/>
    </source>
</evidence>
<dbReference type="Gene3D" id="3.40.220.10">
    <property type="entry name" value="Leucine Aminopeptidase, subunit E, domain 1"/>
    <property type="match status" value="1"/>
</dbReference>
<evidence type="ECO:0000313" key="4">
    <source>
        <dbReference type="EMBL" id="KAJ8962307.1"/>
    </source>
</evidence>
<comment type="caution">
    <text evidence="4">The sequence shown here is derived from an EMBL/GenBank/DDBJ whole genome shotgun (WGS) entry which is preliminary data.</text>
</comment>
<dbReference type="CDD" id="cd00303">
    <property type="entry name" value="retropepsin_like"/>
    <property type="match status" value="1"/>
</dbReference>
<dbReference type="PROSITE" id="PS50103">
    <property type="entry name" value="ZF_C3H1"/>
    <property type="match status" value="1"/>
</dbReference>
<reference evidence="4" key="1">
    <citation type="journal article" date="2023" name="Insect Mol. Biol.">
        <title>Genome sequencing provides insights into the evolution of gene families encoding plant cell wall-degrading enzymes in longhorned beetles.</title>
        <authorList>
            <person name="Shin N.R."/>
            <person name="Okamura Y."/>
            <person name="Kirsch R."/>
            <person name="Pauchet Y."/>
        </authorList>
    </citation>
    <scope>NUCLEOTIDE SEQUENCE</scope>
    <source>
        <strain evidence="4">AMC_N1</strain>
    </source>
</reference>
<dbReference type="GO" id="GO:0008270">
    <property type="term" value="F:zinc ion binding"/>
    <property type="evidence" value="ECO:0007669"/>
    <property type="project" value="UniProtKB-KW"/>
</dbReference>
<dbReference type="InterPro" id="IPR000571">
    <property type="entry name" value="Znf_CCCH"/>
</dbReference>
<dbReference type="AlphaFoldDB" id="A0AAV8ZD76"/>
<proteinExistence type="predicted"/>
<dbReference type="Gene3D" id="1.10.340.70">
    <property type="match status" value="1"/>
</dbReference>
<dbReference type="Proteomes" id="UP001162162">
    <property type="component" value="Unassembled WGS sequence"/>
</dbReference>
<gene>
    <name evidence="4" type="ORF">NQ318_018286</name>
</gene>
<feature type="domain" description="C3H1-type" evidence="3">
    <location>
        <begin position="889"/>
        <end position="916"/>
    </location>
</feature>
<feature type="coiled-coil region" evidence="2">
    <location>
        <begin position="13"/>
        <end position="82"/>
    </location>
</feature>